<dbReference type="PATRIC" id="fig|795797.18.peg.2842"/>
<dbReference type="KEGG" id="hje:HacjB3_14205"/>
<gene>
    <name evidence="2" type="ordered locus">HacjB3_14205</name>
    <name evidence="3" type="ORF">C497_09433</name>
</gene>
<dbReference type="STRING" id="795797.HacjB3_14205"/>
<dbReference type="Proteomes" id="UP000000390">
    <property type="component" value="Chromosome"/>
</dbReference>
<sequence length="76" mass="8253">MDDTALLAALGEVEPASAGRIAAVLGAEHAAVAGRLEDLERAGRVRREDGEWRLAEDPRLDSSAEQMADRLGRERR</sequence>
<evidence type="ECO:0000256" key="1">
    <source>
        <dbReference type="SAM" id="MobiDB-lite"/>
    </source>
</evidence>
<evidence type="ECO:0000313" key="5">
    <source>
        <dbReference type="Proteomes" id="UP000011645"/>
    </source>
</evidence>
<dbReference type="GeneID" id="9420657"/>
<evidence type="ECO:0000313" key="4">
    <source>
        <dbReference type="Proteomes" id="UP000000390"/>
    </source>
</evidence>
<feature type="region of interest" description="Disordered" evidence="1">
    <location>
        <begin position="56"/>
        <end position="76"/>
    </location>
</feature>
<dbReference type="OrthoDB" id="269230at2157"/>
<dbReference type="EMBL" id="AOHV01000026">
    <property type="protein sequence ID" value="ELY37297.1"/>
    <property type="molecule type" value="Genomic_DNA"/>
</dbReference>
<dbReference type="HOGENOM" id="CLU_2645742_0_0_2"/>
<proteinExistence type="predicted"/>
<dbReference type="Proteomes" id="UP000011645">
    <property type="component" value="Unassembled WGS sequence"/>
</dbReference>
<dbReference type="RefSeq" id="WP_008416273.1">
    <property type="nucleotide sequence ID" value="NC_014297.1"/>
</dbReference>
<name>D8J8H6_HALJB</name>
<dbReference type="Gene3D" id="1.10.10.10">
    <property type="entry name" value="Winged helix-like DNA-binding domain superfamily/Winged helix DNA-binding domain"/>
    <property type="match status" value="1"/>
</dbReference>
<reference evidence="3 5" key="2">
    <citation type="journal article" date="2014" name="PLoS Genet.">
        <title>Phylogenetically driven sequencing of extremely halophilic archaea reveals strategies for static and dynamic osmo-response.</title>
        <authorList>
            <person name="Becker E.A."/>
            <person name="Seitzer P.M."/>
            <person name="Tritt A."/>
            <person name="Larsen D."/>
            <person name="Krusor M."/>
            <person name="Yao A.I."/>
            <person name="Wu D."/>
            <person name="Madern D."/>
            <person name="Eisen J.A."/>
            <person name="Darling A.E."/>
            <person name="Facciotti M.T."/>
        </authorList>
    </citation>
    <scope>NUCLEOTIDE SEQUENCE [LARGE SCALE GENOMIC DNA]</scope>
    <source>
        <strain evidence="3">B3</strain>
        <strain evidence="5">DSM 18796 / CECT 7217 / JCM 14584 / KCTC 4019 / B3</strain>
    </source>
</reference>
<dbReference type="eggNOG" id="arCOG01060">
    <property type="taxonomic scope" value="Archaea"/>
</dbReference>
<evidence type="ECO:0000313" key="2">
    <source>
        <dbReference type="EMBL" id="ADJ16222.1"/>
    </source>
</evidence>
<reference evidence="2 4" key="1">
    <citation type="journal article" date="2010" name="J. Bacteriol.">
        <title>Complete genome sequence of Halalkalicoccus jeotgali B3(T), an extremely halophilic archaeon.</title>
        <authorList>
            <person name="Roh S.W."/>
            <person name="Nam Y.D."/>
            <person name="Nam S.H."/>
            <person name="Choi S.H."/>
            <person name="Park H.S."/>
            <person name="Bae J.W."/>
        </authorList>
    </citation>
    <scope>NUCLEOTIDE SEQUENCE [LARGE SCALE GENOMIC DNA]</scope>
    <source>
        <strain evidence="2">B3</strain>
        <strain evidence="4">DSM 18796 / CECT 7217 / JCM 14584 / KCTC 4019 / B3</strain>
    </source>
</reference>
<dbReference type="AlphaFoldDB" id="D8J8H6"/>
<evidence type="ECO:0000313" key="3">
    <source>
        <dbReference type="EMBL" id="ELY37297.1"/>
    </source>
</evidence>
<dbReference type="EMBL" id="CP002062">
    <property type="protein sequence ID" value="ADJ16222.1"/>
    <property type="molecule type" value="Genomic_DNA"/>
</dbReference>
<dbReference type="SUPFAM" id="SSF46785">
    <property type="entry name" value="Winged helix' DNA-binding domain"/>
    <property type="match status" value="1"/>
</dbReference>
<keyword evidence="5" id="KW-1185">Reference proteome</keyword>
<dbReference type="InterPro" id="IPR036388">
    <property type="entry name" value="WH-like_DNA-bd_sf"/>
</dbReference>
<dbReference type="InterPro" id="IPR036390">
    <property type="entry name" value="WH_DNA-bd_sf"/>
</dbReference>
<protein>
    <submittedName>
        <fullName evidence="2">Uncharacterized protein</fullName>
    </submittedName>
</protein>
<organism evidence="2 4">
    <name type="scientific">Halalkalicoccus jeotgali (strain DSM 18796 / CECT 7217 / JCM 14584 / KCTC 4019 / B3)</name>
    <dbReference type="NCBI Taxonomy" id="795797"/>
    <lineage>
        <taxon>Archaea</taxon>
        <taxon>Methanobacteriati</taxon>
        <taxon>Methanobacteriota</taxon>
        <taxon>Stenosarchaea group</taxon>
        <taxon>Halobacteria</taxon>
        <taxon>Halobacteriales</taxon>
        <taxon>Halococcaceae</taxon>
        <taxon>Halalkalicoccus</taxon>
    </lineage>
</organism>
<accession>D8J8H6</accession>